<evidence type="ECO:0000256" key="1">
    <source>
        <dbReference type="SAM" id="MobiDB-lite"/>
    </source>
</evidence>
<feature type="region of interest" description="Disordered" evidence="1">
    <location>
        <begin position="1"/>
        <end position="41"/>
    </location>
</feature>
<dbReference type="AlphaFoldDB" id="A0A2Y9BTR7"/>
<organism evidence="2 3">
    <name type="scientific">Branchiibius hedensis</name>
    <dbReference type="NCBI Taxonomy" id="672460"/>
    <lineage>
        <taxon>Bacteria</taxon>
        <taxon>Bacillati</taxon>
        <taxon>Actinomycetota</taxon>
        <taxon>Actinomycetes</taxon>
        <taxon>Micrococcales</taxon>
        <taxon>Dermacoccaceae</taxon>
        <taxon>Branchiibius</taxon>
    </lineage>
</organism>
<proteinExistence type="predicted"/>
<dbReference type="RefSeq" id="WP_109685091.1">
    <property type="nucleotide sequence ID" value="NZ_QGDN01000001.1"/>
</dbReference>
<gene>
    <name evidence="2" type="ORF">SAMN04489750_1795</name>
</gene>
<evidence type="ECO:0000313" key="3">
    <source>
        <dbReference type="Proteomes" id="UP000250028"/>
    </source>
</evidence>
<name>A0A2Y9BTR7_9MICO</name>
<reference evidence="3" key="1">
    <citation type="submission" date="2016-10" db="EMBL/GenBank/DDBJ databases">
        <authorList>
            <person name="Varghese N."/>
            <person name="Submissions S."/>
        </authorList>
    </citation>
    <scope>NUCLEOTIDE SEQUENCE [LARGE SCALE GENOMIC DNA]</scope>
    <source>
        <strain evidence="3">DSM 22951</strain>
    </source>
</reference>
<accession>A0A2Y9BTR7</accession>
<dbReference type="Proteomes" id="UP000250028">
    <property type="component" value="Unassembled WGS sequence"/>
</dbReference>
<sequence length="306" mass="32854">MSTVDASGAIHGSDGRFAGHVSSESDVTLEQPVGPPAGSRYVTAQRSGETVYLTAKQYGDKTMLSCSIEPTPVAPGGIDDVLGRAAEDPTLSEVGVTDPEPDQQMLQRAASSARRAFDLGNAAWAVQRQQHEKSAIAAAQYVRAYYPDAATVTFRDSDEYADDRWHPREVVAADGTVLEDDLWDTAAYSDIEGVSGGLVYTEASMSPHFKASVGFGDVRLLTMNIDGVLRPDGSEYNRDTSVRRISPFVGGYLAAHGEEADKQTAVKDMLTDLHHWAKASDVDLDAAMAGASWMADEEDAEWGETT</sequence>
<keyword evidence="3" id="KW-1185">Reference proteome</keyword>
<dbReference type="EMBL" id="UESZ01000001">
    <property type="protein sequence ID" value="SSA34472.1"/>
    <property type="molecule type" value="Genomic_DNA"/>
</dbReference>
<protein>
    <submittedName>
        <fullName evidence="2">Uncharacterized protein</fullName>
    </submittedName>
</protein>
<evidence type="ECO:0000313" key="2">
    <source>
        <dbReference type="EMBL" id="SSA34472.1"/>
    </source>
</evidence>